<reference evidence="7" key="1">
    <citation type="submission" date="2020-04" db="EMBL/GenBank/DDBJ databases">
        <title>Analysis of mating type loci in Filobasidium floriforme.</title>
        <authorList>
            <person name="Nowrousian M."/>
        </authorList>
    </citation>
    <scope>NUCLEOTIDE SEQUENCE</scope>
    <source>
        <strain evidence="7">CBS 6242</strain>
    </source>
</reference>
<dbReference type="GO" id="GO:0036376">
    <property type="term" value="P:sodium ion export across plasma membrane"/>
    <property type="evidence" value="ECO:0007669"/>
    <property type="project" value="InterPro"/>
</dbReference>
<dbReference type="PANTHER" id="PTHR31382">
    <property type="entry name" value="NA(+)/H(+) ANTIPORTER"/>
    <property type="match status" value="1"/>
</dbReference>
<feature type="transmembrane region" description="Helical" evidence="5">
    <location>
        <begin position="422"/>
        <end position="443"/>
    </location>
</feature>
<dbReference type="InterPro" id="IPR038770">
    <property type="entry name" value="Na+/solute_symporter_sf"/>
</dbReference>
<feature type="transmembrane region" description="Helical" evidence="5">
    <location>
        <begin position="346"/>
        <end position="363"/>
    </location>
</feature>
<evidence type="ECO:0000313" key="7">
    <source>
        <dbReference type="EMBL" id="KAG7531787.1"/>
    </source>
</evidence>
<keyword evidence="8" id="KW-1185">Reference proteome</keyword>
<feature type="transmembrane region" description="Helical" evidence="5">
    <location>
        <begin position="59"/>
        <end position="81"/>
    </location>
</feature>
<feature type="transmembrane region" description="Helical" evidence="5">
    <location>
        <begin position="226"/>
        <end position="247"/>
    </location>
</feature>
<dbReference type="Gene3D" id="1.20.1530.20">
    <property type="match status" value="1"/>
</dbReference>
<evidence type="ECO:0000313" key="8">
    <source>
        <dbReference type="Proteomes" id="UP000812966"/>
    </source>
</evidence>
<evidence type="ECO:0000256" key="1">
    <source>
        <dbReference type="ARBA" id="ARBA00004141"/>
    </source>
</evidence>
<comment type="subcellular location">
    <subcellularLocation>
        <location evidence="1">Membrane</location>
        <topology evidence="1">Multi-pass membrane protein</topology>
    </subcellularLocation>
</comment>
<dbReference type="AlphaFoldDB" id="A0A8K0JKU8"/>
<accession>A0A8K0JKU8</accession>
<keyword evidence="2 5" id="KW-0812">Transmembrane</keyword>
<feature type="transmembrane region" description="Helical" evidence="5">
    <location>
        <begin position="127"/>
        <end position="150"/>
    </location>
</feature>
<evidence type="ECO:0000256" key="5">
    <source>
        <dbReference type="SAM" id="Phobius"/>
    </source>
</evidence>
<keyword evidence="3 5" id="KW-1133">Transmembrane helix</keyword>
<protein>
    <recommendedName>
        <fullName evidence="6">Cation/H+ exchanger transmembrane domain-containing protein</fullName>
    </recommendedName>
</protein>
<evidence type="ECO:0000256" key="4">
    <source>
        <dbReference type="ARBA" id="ARBA00023136"/>
    </source>
</evidence>
<proteinExistence type="predicted"/>
<dbReference type="Proteomes" id="UP000812966">
    <property type="component" value="Unassembled WGS sequence"/>
</dbReference>
<sequence>MSTDTLSPMMLFKPALPQAAKSDEQIALACGFLGLFMLLFGLTSLFVRGRLFLTSSVLAMGFGIALGPRVFGIVKILPGGWDDGHEGDKNKEVLLWFTRLVLSIQVLTSGVTLPSRFIAREKVWKSLLVLLGPVMLFATLITGAFAKLIFGVSWLEALLIGACLAPTDPVLASAVVKGTFAERHVPPYIRDLLLIESGINDGSATSFFLAPLLLLTRSTGEAAKEWFLTGILWETLFAIAAGTAIGWTFRVALEQAKKREWVDKESSLVYTAALALLTTGVLTYIDSNELLGCFCAGTALNWNDSIHTEDTHTHFSEAIDNVLDICVFLVLGTVLPWQAWGNKSSPFWIGKLVGFGFAVVFLRRLPSVLFLQRLIPMVRTGKEAMFVGHFGPMGIGAIYYALKAAEELPKDSSLKQGLYGIMAWMVFTSTIVHGVTVPSFLLGSALHPALHPKWLVNNEGSDEEEEEGSVGEQETTERHGLLAPIVHTLQRYGAIGGEDYKKEDGEKGRPISRDELHRVLHNMAGEADEQATTTKGRARGVLNHRQKQILLGEGTGLDWTGKSVEVFDEGSTLIITDETGESPCSVCTCAIESWPSLMSGNLWVYRQSLDPKDC</sequence>
<evidence type="ECO:0000256" key="3">
    <source>
        <dbReference type="ARBA" id="ARBA00022989"/>
    </source>
</evidence>
<dbReference type="InterPro" id="IPR004712">
    <property type="entry name" value="Na+/H+_antiporter_fungi"/>
</dbReference>
<evidence type="ECO:0000256" key="2">
    <source>
        <dbReference type="ARBA" id="ARBA00022692"/>
    </source>
</evidence>
<dbReference type="GO" id="GO:0042391">
    <property type="term" value="P:regulation of membrane potential"/>
    <property type="evidence" value="ECO:0007669"/>
    <property type="project" value="InterPro"/>
</dbReference>
<comment type="caution">
    <text evidence="7">The sequence shown here is derived from an EMBL/GenBank/DDBJ whole genome shotgun (WGS) entry which is preliminary data.</text>
</comment>
<feature type="transmembrane region" description="Helical" evidence="5">
    <location>
        <begin position="26"/>
        <end position="47"/>
    </location>
</feature>
<dbReference type="GO" id="GO:0120029">
    <property type="term" value="P:proton export across plasma membrane"/>
    <property type="evidence" value="ECO:0007669"/>
    <property type="project" value="InterPro"/>
</dbReference>
<dbReference type="PANTHER" id="PTHR31382:SF1">
    <property type="entry name" value="SODIUM ION_PROTON EXCHANGER (EUROFUNG)"/>
    <property type="match status" value="1"/>
</dbReference>
<gene>
    <name evidence="7" type="ORF">FFLO_04092</name>
</gene>
<keyword evidence="4 5" id="KW-0472">Membrane</keyword>
<feature type="transmembrane region" description="Helical" evidence="5">
    <location>
        <begin position="384"/>
        <end position="402"/>
    </location>
</feature>
<name>A0A8K0JKU8_9TREE</name>
<dbReference type="GO" id="GO:0005886">
    <property type="term" value="C:plasma membrane"/>
    <property type="evidence" value="ECO:0007669"/>
    <property type="project" value="InterPro"/>
</dbReference>
<dbReference type="InterPro" id="IPR006153">
    <property type="entry name" value="Cation/H_exchanger_TM"/>
</dbReference>
<dbReference type="OrthoDB" id="2190219at2759"/>
<dbReference type="Pfam" id="PF00999">
    <property type="entry name" value="Na_H_Exchanger"/>
    <property type="match status" value="1"/>
</dbReference>
<feature type="transmembrane region" description="Helical" evidence="5">
    <location>
        <begin position="267"/>
        <end position="285"/>
    </location>
</feature>
<dbReference type="GO" id="GO:0015385">
    <property type="term" value="F:sodium:proton antiporter activity"/>
    <property type="evidence" value="ECO:0007669"/>
    <property type="project" value="InterPro"/>
</dbReference>
<feature type="transmembrane region" description="Helical" evidence="5">
    <location>
        <begin position="93"/>
        <end position="115"/>
    </location>
</feature>
<organism evidence="7 8">
    <name type="scientific">Filobasidium floriforme</name>
    <dbReference type="NCBI Taxonomy" id="5210"/>
    <lineage>
        <taxon>Eukaryota</taxon>
        <taxon>Fungi</taxon>
        <taxon>Dikarya</taxon>
        <taxon>Basidiomycota</taxon>
        <taxon>Agaricomycotina</taxon>
        <taxon>Tremellomycetes</taxon>
        <taxon>Filobasidiales</taxon>
        <taxon>Filobasidiaceae</taxon>
        <taxon>Filobasidium</taxon>
    </lineage>
</organism>
<dbReference type="EMBL" id="JABELV010000082">
    <property type="protein sequence ID" value="KAG7531787.1"/>
    <property type="molecule type" value="Genomic_DNA"/>
</dbReference>
<feature type="domain" description="Cation/H+ exchanger transmembrane" evidence="6">
    <location>
        <begin position="40"/>
        <end position="441"/>
    </location>
</feature>
<evidence type="ECO:0000259" key="6">
    <source>
        <dbReference type="Pfam" id="PF00999"/>
    </source>
</evidence>